<evidence type="ECO:0000313" key="5">
    <source>
        <dbReference type="Proteomes" id="UP000800035"/>
    </source>
</evidence>
<dbReference type="PANTHER" id="PTHR13878:SF91">
    <property type="entry name" value="FAD BINDING DOMAIN PROTEIN (AFU_ORTHOLOGUE AFUA_6G12070)-RELATED"/>
    <property type="match status" value="1"/>
</dbReference>
<dbReference type="InterPro" id="IPR016169">
    <property type="entry name" value="FAD-bd_PCMH_sub2"/>
</dbReference>
<dbReference type="PANTHER" id="PTHR13878">
    <property type="entry name" value="GULONOLACTONE OXIDASE"/>
    <property type="match status" value="1"/>
</dbReference>
<protein>
    <submittedName>
        <fullName evidence="4">Putative isoamyl alcohol oxidase</fullName>
    </submittedName>
</protein>
<dbReference type="Proteomes" id="UP000800035">
    <property type="component" value="Unassembled WGS sequence"/>
</dbReference>
<name>A0A6A5U5F3_9PLEO</name>
<dbReference type="InterPro" id="IPR050432">
    <property type="entry name" value="FAD-linked_Oxidoreductases_BP"/>
</dbReference>
<dbReference type="AlphaFoldDB" id="A0A6A5U5F3"/>
<dbReference type="PROSITE" id="PS51387">
    <property type="entry name" value="FAD_PCMH"/>
    <property type="match status" value="1"/>
</dbReference>
<gene>
    <name evidence="4" type="ORF">CC80DRAFT_534016</name>
</gene>
<dbReference type="OrthoDB" id="9983560at2759"/>
<keyword evidence="5" id="KW-1185">Reference proteome</keyword>
<dbReference type="Pfam" id="PF01565">
    <property type="entry name" value="FAD_binding_4"/>
    <property type="match status" value="1"/>
</dbReference>
<dbReference type="GO" id="GO:0016491">
    <property type="term" value="F:oxidoreductase activity"/>
    <property type="evidence" value="ECO:0007669"/>
    <property type="project" value="UniProtKB-KW"/>
</dbReference>
<sequence>MRPMQDLFDDPSGFMPAYHQNATCDPFTARNSTCLQGNYAQYAIKVTGPEDVQAGLKFAQEKNVRLVIKNTGHDYLGKSTGKGALSLWMHNLKTISFSNYTGAAYTGPSVKMGAGVQAFEAYAAADKVGLNVVGGQCPTVGIAGGYSQGGGHSLLSSKHGLGADQALEWEALSGGGGGTYGVVISLTSKAYPYDKVGGVSLQFASASANDDTLWDAVTFFQKVSLPTIVDAGAHVQWAVFGPMFILTEATIPGATEDDMRTVFSSFTTYLSDHGIQYQMNVTSYPTFYQHTDKYIGPLPYGTTPASQIQGGVMVSRSTAVNDTDTLVNVLRNISTTYPQFGIASYAMDVSRSPSFPNAVLPAWREQLSYFVIMQFWNYTIPVSAMAEQERISTEEVISPLQDIASGAYMNEADFRNPRWREEFYGENWDRLVEVKRKWDPRGVLYAATAVGSDEWVVKGDGRLCRAV</sequence>
<evidence type="ECO:0000256" key="1">
    <source>
        <dbReference type="ARBA" id="ARBA00005466"/>
    </source>
</evidence>
<dbReference type="GO" id="GO:0071949">
    <property type="term" value="F:FAD binding"/>
    <property type="evidence" value="ECO:0007669"/>
    <property type="project" value="InterPro"/>
</dbReference>
<proteinExistence type="inferred from homology"/>
<reference evidence="4" key="1">
    <citation type="journal article" date="2020" name="Stud. Mycol.">
        <title>101 Dothideomycetes genomes: a test case for predicting lifestyles and emergence of pathogens.</title>
        <authorList>
            <person name="Haridas S."/>
            <person name="Albert R."/>
            <person name="Binder M."/>
            <person name="Bloem J."/>
            <person name="Labutti K."/>
            <person name="Salamov A."/>
            <person name="Andreopoulos B."/>
            <person name="Baker S."/>
            <person name="Barry K."/>
            <person name="Bills G."/>
            <person name="Bluhm B."/>
            <person name="Cannon C."/>
            <person name="Castanera R."/>
            <person name="Culley D."/>
            <person name="Daum C."/>
            <person name="Ezra D."/>
            <person name="Gonzalez J."/>
            <person name="Henrissat B."/>
            <person name="Kuo A."/>
            <person name="Liang C."/>
            <person name="Lipzen A."/>
            <person name="Lutzoni F."/>
            <person name="Magnuson J."/>
            <person name="Mondo S."/>
            <person name="Nolan M."/>
            <person name="Ohm R."/>
            <person name="Pangilinan J."/>
            <person name="Park H.-J."/>
            <person name="Ramirez L."/>
            <person name="Alfaro M."/>
            <person name="Sun H."/>
            <person name="Tritt A."/>
            <person name="Yoshinaga Y."/>
            <person name="Zwiers L.-H."/>
            <person name="Turgeon B."/>
            <person name="Goodwin S."/>
            <person name="Spatafora J."/>
            <person name="Crous P."/>
            <person name="Grigoriev I."/>
        </authorList>
    </citation>
    <scope>NUCLEOTIDE SEQUENCE</scope>
    <source>
        <strain evidence="4">CBS 675.92</strain>
    </source>
</reference>
<dbReference type="Gene3D" id="3.40.462.20">
    <property type="match status" value="1"/>
</dbReference>
<dbReference type="Pfam" id="PF08031">
    <property type="entry name" value="BBE"/>
    <property type="match status" value="1"/>
</dbReference>
<keyword evidence="2" id="KW-0560">Oxidoreductase</keyword>
<evidence type="ECO:0000313" key="4">
    <source>
        <dbReference type="EMBL" id="KAF1958216.1"/>
    </source>
</evidence>
<dbReference type="Gene3D" id="3.30.465.10">
    <property type="match status" value="2"/>
</dbReference>
<evidence type="ECO:0000259" key="3">
    <source>
        <dbReference type="PROSITE" id="PS51387"/>
    </source>
</evidence>
<feature type="domain" description="FAD-binding PCMH-type" evidence="3">
    <location>
        <begin position="35"/>
        <end position="256"/>
    </location>
</feature>
<dbReference type="EMBL" id="ML976987">
    <property type="protein sequence ID" value="KAF1958216.1"/>
    <property type="molecule type" value="Genomic_DNA"/>
</dbReference>
<dbReference type="SUPFAM" id="SSF56176">
    <property type="entry name" value="FAD-binding/transporter-associated domain-like"/>
    <property type="match status" value="1"/>
</dbReference>
<organism evidence="4 5">
    <name type="scientific">Byssothecium circinans</name>
    <dbReference type="NCBI Taxonomy" id="147558"/>
    <lineage>
        <taxon>Eukaryota</taxon>
        <taxon>Fungi</taxon>
        <taxon>Dikarya</taxon>
        <taxon>Ascomycota</taxon>
        <taxon>Pezizomycotina</taxon>
        <taxon>Dothideomycetes</taxon>
        <taxon>Pleosporomycetidae</taxon>
        <taxon>Pleosporales</taxon>
        <taxon>Massarineae</taxon>
        <taxon>Massarinaceae</taxon>
        <taxon>Byssothecium</taxon>
    </lineage>
</organism>
<dbReference type="InterPro" id="IPR012951">
    <property type="entry name" value="BBE"/>
</dbReference>
<dbReference type="InterPro" id="IPR036318">
    <property type="entry name" value="FAD-bd_PCMH-like_sf"/>
</dbReference>
<comment type="similarity">
    <text evidence="1">Belongs to the oxygen-dependent FAD-linked oxidoreductase family.</text>
</comment>
<evidence type="ECO:0000256" key="2">
    <source>
        <dbReference type="ARBA" id="ARBA00023002"/>
    </source>
</evidence>
<dbReference type="InterPro" id="IPR016166">
    <property type="entry name" value="FAD-bd_PCMH"/>
</dbReference>
<accession>A0A6A5U5F3</accession>
<dbReference type="InterPro" id="IPR006094">
    <property type="entry name" value="Oxid_FAD_bind_N"/>
</dbReference>